<name>A0A6A6J0E8_9PLEO</name>
<gene>
    <name evidence="2" type="ORF">BU26DRAFT_4528</name>
</gene>
<dbReference type="EMBL" id="ML987189">
    <property type="protein sequence ID" value="KAF2255622.1"/>
    <property type="molecule type" value="Genomic_DNA"/>
</dbReference>
<feature type="region of interest" description="Disordered" evidence="1">
    <location>
        <begin position="60"/>
        <end position="82"/>
    </location>
</feature>
<accession>A0A6A6J0E8</accession>
<feature type="region of interest" description="Disordered" evidence="1">
    <location>
        <begin position="125"/>
        <end position="154"/>
    </location>
</feature>
<evidence type="ECO:0000313" key="2">
    <source>
        <dbReference type="EMBL" id="KAF2255622.1"/>
    </source>
</evidence>
<dbReference type="AlphaFoldDB" id="A0A6A6J0E8"/>
<evidence type="ECO:0000256" key="1">
    <source>
        <dbReference type="SAM" id="MobiDB-lite"/>
    </source>
</evidence>
<reference evidence="2" key="1">
    <citation type="journal article" date="2020" name="Stud. Mycol.">
        <title>101 Dothideomycetes genomes: a test case for predicting lifestyles and emergence of pathogens.</title>
        <authorList>
            <person name="Haridas S."/>
            <person name="Albert R."/>
            <person name="Binder M."/>
            <person name="Bloem J."/>
            <person name="Labutti K."/>
            <person name="Salamov A."/>
            <person name="Andreopoulos B."/>
            <person name="Baker S."/>
            <person name="Barry K."/>
            <person name="Bills G."/>
            <person name="Bluhm B."/>
            <person name="Cannon C."/>
            <person name="Castanera R."/>
            <person name="Culley D."/>
            <person name="Daum C."/>
            <person name="Ezra D."/>
            <person name="Gonzalez J."/>
            <person name="Henrissat B."/>
            <person name="Kuo A."/>
            <person name="Liang C."/>
            <person name="Lipzen A."/>
            <person name="Lutzoni F."/>
            <person name="Magnuson J."/>
            <person name="Mondo S."/>
            <person name="Nolan M."/>
            <person name="Ohm R."/>
            <person name="Pangilinan J."/>
            <person name="Park H.-J."/>
            <person name="Ramirez L."/>
            <person name="Alfaro M."/>
            <person name="Sun H."/>
            <person name="Tritt A."/>
            <person name="Yoshinaga Y."/>
            <person name="Zwiers L.-H."/>
            <person name="Turgeon B."/>
            <person name="Goodwin S."/>
            <person name="Spatafora J."/>
            <person name="Crous P."/>
            <person name="Grigoriev I."/>
        </authorList>
    </citation>
    <scope>NUCLEOTIDE SEQUENCE</scope>
    <source>
        <strain evidence="2">CBS 122368</strain>
    </source>
</reference>
<protein>
    <submittedName>
        <fullName evidence="2">Uncharacterized protein</fullName>
    </submittedName>
</protein>
<dbReference type="GeneID" id="54578139"/>
<dbReference type="RefSeq" id="XP_033690626.1">
    <property type="nucleotide sequence ID" value="XM_033824809.1"/>
</dbReference>
<evidence type="ECO:0000313" key="3">
    <source>
        <dbReference type="Proteomes" id="UP000800094"/>
    </source>
</evidence>
<dbReference type="Proteomes" id="UP000800094">
    <property type="component" value="Unassembled WGS sequence"/>
</dbReference>
<keyword evidence="3" id="KW-1185">Reference proteome</keyword>
<proteinExistence type="predicted"/>
<sequence>MHNCDRGLSVCRATHPLFVAPAWLCCCVFPCWRVLTSGSRATYQKKSGVETLICHPRCPEPTDWSGGEREESSGSSGKGSTGTDDWLRWLAATTAACAKMLVKLPRYARAACAGVCCFSCVSSGACPRGASEEPQAESGERHRSSEASARARLTTVDHESPIQITCLFRVNYSAYQRPYEGSARKHAGNLLLERLTVGTTRT</sequence>
<organism evidence="2 3">
    <name type="scientific">Trematosphaeria pertusa</name>
    <dbReference type="NCBI Taxonomy" id="390896"/>
    <lineage>
        <taxon>Eukaryota</taxon>
        <taxon>Fungi</taxon>
        <taxon>Dikarya</taxon>
        <taxon>Ascomycota</taxon>
        <taxon>Pezizomycotina</taxon>
        <taxon>Dothideomycetes</taxon>
        <taxon>Pleosporomycetidae</taxon>
        <taxon>Pleosporales</taxon>
        <taxon>Massarineae</taxon>
        <taxon>Trematosphaeriaceae</taxon>
        <taxon>Trematosphaeria</taxon>
    </lineage>
</organism>